<protein>
    <submittedName>
        <fullName evidence="2">Uncharacterized protein</fullName>
    </submittedName>
</protein>
<proteinExistence type="predicted"/>
<organism evidence="2">
    <name type="scientific">Desulfacinum infernum</name>
    <dbReference type="NCBI Taxonomy" id="35837"/>
    <lineage>
        <taxon>Bacteria</taxon>
        <taxon>Pseudomonadati</taxon>
        <taxon>Thermodesulfobacteriota</taxon>
        <taxon>Syntrophobacteria</taxon>
        <taxon>Syntrophobacterales</taxon>
        <taxon>Syntrophobacteraceae</taxon>
        <taxon>Desulfacinum</taxon>
    </lineage>
</organism>
<accession>A0A832A561</accession>
<comment type="caution">
    <text evidence="2">The sequence shown here is derived from an EMBL/GenBank/DDBJ whole genome shotgun (WGS) entry which is preliminary data.</text>
</comment>
<feature type="compositionally biased region" description="Low complexity" evidence="1">
    <location>
        <begin position="55"/>
        <end position="71"/>
    </location>
</feature>
<gene>
    <name evidence="2" type="ORF">ENS06_12895</name>
</gene>
<name>A0A832A561_9BACT</name>
<sequence length="154" mass="16634">MITESPQELISLWEQILTGTYDATAAFSATAPTETTEVFAETLAEESQISGEDVAQQTAAAGGTQEAAASEGLTKSEILATGRTLMDATWVLWQSLEDNVQEQMRVQAQAVAQQAAQRAKAYWSQLTPEEQASTKIRAEQAAQHAVAYWQSLPA</sequence>
<evidence type="ECO:0000256" key="1">
    <source>
        <dbReference type="SAM" id="MobiDB-lite"/>
    </source>
</evidence>
<reference evidence="2" key="1">
    <citation type="journal article" date="2020" name="mSystems">
        <title>Genome- and Community-Level Interaction Insights into Carbon Utilization and Element Cycling Functions of Hydrothermarchaeota in Hydrothermal Sediment.</title>
        <authorList>
            <person name="Zhou Z."/>
            <person name="Liu Y."/>
            <person name="Xu W."/>
            <person name="Pan J."/>
            <person name="Luo Z.H."/>
            <person name="Li M."/>
        </authorList>
    </citation>
    <scope>NUCLEOTIDE SEQUENCE [LARGE SCALE GENOMIC DNA]</scope>
    <source>
        <strain evidence="2">SpSt-456</strain>
    </source>
</reference>
<feature type="region of interest" description="Disordered" evidence="1">
    <location>
        <begin position="50"/>
        <end position="71"/>
    </location>
</feature>
<dbReference type="EMBL" id="DSTK01000038">
    <property type="protein sequence ID" value="HFK98201.1"/>
    <property type="molecule type" value="Genomic_DNA"/>
</dbReference>
<dbReference type="AlphaFoldDB" id="A0A832A561"/>
<evidence type="ECO:0000313" key="2">
    <source>
        <dbReference type="EMBL" id="HFK98201.1"/>
    </source>
</evidence>